<dbReference type="SUPFAM" id="SSF82693">
    <property type="entry name" value="Multidrug efflux transporter AcrB pore domain, PN1, PN2, PC1 and PC2 subdomains"/>
    <property type="match status" value="1"/>
</dbReference>
<feature type="non-terminal residue" evidence="2">
    <location>
        <position position="1"/>
    </location>
</feature>
<name>A0A5J4PCG0_9ZZZZ</name>
<dbReference type="PANTHER" id="PTHR32063">
    <property type="match status" value="1"/>
</dbReference>
<gene>
    <name evidence="2" type="ORF">EZS27_041228</name>
</gene>
<reference evidence="2" key="1">
    <citation type="submission" date="2019-03" db="EMBL/GenBank/DDBJ databases">
        <title>Single cell metagenomics reveals metabolic interactions within the superorganism composed of flagellate Streblomastix strix and complex community of Bacteroidetes bacteria on its surface.</title>
        <authorList>
            <person name="Treitli S.C."/>
            <person name="Kolisko M."/>
            <person name="Husnik F."/>
            <person name="Keeling P."/>
            <person name="Hampl V."/>
        </authorList>
    </citation>
    <scope>NUCLEOTIDE SEQUENCE</scope>
    <source>
        <strain evidence="2">STM</strain>
    </source>
</reference>
<keyword evidence="1" id="KW-0472">Membrane</keyword>
<dbReference type="EMBL" id="SNRY01009407">
    <property type="protein sequence ID" value="KAA6307106.1"/>
    <property type="molecule type" value="Genomic_DNA"/>
</dbReference>
<proteinExistence type="predicted"/>
<dbReference type="PANTHER" id="PTHR32063:SF24">
    <property type="entry name" value="CATION EFFLUX SYSTEM (ACRB_ACRD_ACRF FAMILY)"/>
    <property type="match status" value="1"/>
</dbReference>
<dbReference type="Gene3D" id="1.20.1640.10">
    <property type="entry name" value="Multidrug efflux transporter AcrB transmembrane domain"/>
    <property type="match status" value="2"/>
</dbReference>
<sequence>IVDNSIVVVDSYIDKLDGGKDRWESTIRSAQEYFKSILSATLAISITFFPLLFTTTGTIHDFLIHFPWAIGITLIISLIVAMLVIPIIQYFLIKKGLHPNVGANNHSSQPERRSILDYVQSAYEWLLAKVFAYPKTTLVIALASVVVGGLIFISIPQRMMPIAERDQFAVEIYLPKGSLLEKTAAVCDSLENILRADERVESVSAFIGFEFAACQTVLFEFHTQEVVADGQSRLNCNFY</sequence>
<feature type="non-terminal residue" evidence="2">
    <location>
        <position position="239"/>
    </location>
</feature>
<dbReference type="Pfam" id="PF00873">
    <property type="entry name" value="ACR_tran"/>
    <property type="match status" value="1"/>
</dbReference>
<feature type="transmembrane region" description="Helical" evidence="1">
    <location>
        <begin position="136"/>
        <end position="155"/>
    </location>
</feature>
<dbReference type="InterPro" id="IPR001036">
    <property type="entry name" value="Acrflvin-R"/>
</dbReference>
<dbReference type="SUPFAM" id="SSF82866">
    <property type="entry name" value="Multidrug efflux transporter AcrB transmembrane domain"/>
    <property type="match status" value="1"/>
</dbReference>
<evidence type="ECO:0000313" key="2">
    <source>
        <dbReference type="EMBL" id="KAA6307106.1"/>
    </source>
</evidence>
<keyword evidence="1" id="KW-1133">Transmembrane helix</keyword>
<evidence type="ECO:0000256" key="1">
    <source>
        <dbReference type="SAM" id="Phobius"/>
    </source>
</evidence>
<keyword evidence="1" id="KW-0812">Transmembrane</keyword>
<feature type="transmembrane region" description="Helical" evidence="1">
    <location>
        <begin position="33"/>
        <end position="54"/>
    </location>
</feature>
<comment type="caution">
    <text evidence="2">The sequence shown here is derived from an EMBL/GenBank/DDBJ whole genome shotgun (WGS) entry which is preliminary data.</text>
</comment>
<feature type="transmembrane region" description="Helical" evidence="1">
    <location>
        <begin position="66"/>
        <end position="92"/>
    </location>
</feature>
<accession>A0A5J4PCG0</accession>
<dbReference type="GO" id="GO:0005886">
    <property type="term" value="C:plasma membrane"/>
    <property type="evidence" value="ECO:0007669"/>
    <property type="project" value="TreeGrafter"/>
</dbReference>
<dbReference type="GO" id="GO:0042910">
    <property type="term" value="F:xenobiotic transmembrane transporter activity"/>
    <property type="evidence" value="ECO:0007669"/>
    <property type="project" value="TreeGrafter"/>
</dbReference>
<evidence type="ECO:0008006" key="3">
    <source>
        <dbReference type="Google" id="ProtNLM"/>
    </source>
</evidence>
<dbReference type="Gene3D" id="3.30.70.1430">
    <property type="entry name" value="Multidrug efflux transporter AcrB pore domain"/>
    <property type="match status" value="1"/>
</dbReference>
<protein>
    <recommendedName>
        <fullName evidence="3">Cobalt-zinc-cadmium resistance protein CzcA</fullName>
    </recommendedName>
</protein>
<dbReference type="AlphaFoldDB" id="A0A5J4PCG0"/>
<organism evidence="2">
    <name type="scientific">termite gut metagenome</name>
    <dbReference type="NCBI Taxonomy" id="433724"/>
    <lineage>
        <taxon>unclassified sequences</taxon>
        <taxon>metagenomes</taxon>
        <taxon>organismal metagenomes</taxon>
    </lineage>
</organism>